<dbReference type="EMBL" id="BSDZ01000078">
    <property type="protein sequence ID" value="GLI66978.1"/>
    <property type="molecule type" value="Genomic_DNA"/>
</dbReference>
<feature type="non-terminal residue" evidence="2">
    <location>
        <position position="105"/>
    </location>
</feature>
<gene>
    <name evidence="2" type="ORF">VaNZ11_011067</name>
</gene>
<organism evidence="2 3">
    <name type="scientific">Volvox africanus</name>
    <dbReference type="NCBI Taxonomy" id="51714"/>
    <lineage>
        <taxon>Eukaryota</taxon>
        <taxon>Viridiplantae</taxon>
        <taxon>Chlorophyta</taxon>
        <taxon>core chlorophytes</taxon>
        <taxon>Chlorophyceae</taxon>
        <taxon>CS clade</taxon>
        <taxon>Chlamydomonadales</taxon>
        <taxon>Volvocaceae</taxon>
        <taxon>Volvox</taxon>
    </lineage>
</organism>
<sequence length="105" mass="10611">PILAPMQVHMGQSAMCAGNRRSTRPTPHSSMFPACGRRGRPCAGTHFAGTGAGAGVGAGCGTPERVAVDGDDDKDGDDIGGRGTAMATWPLTVTGTAIMVTLTVR</sequence>
<protein>
    <submittedName>
        <fullName evidence="2">Uncharacterized protein</fullName>
    </submittedName>
</protein>
<feature type="region of interest" description="Disordered" evidence="1">
    <location>
        <begin position="13"/>
        <end position="32"/>
    </location>
</feature>
<evidence type="ECO:0000313" key="3">
    <source>
        <dbReference type="Proteomes" id="UP001165090"/>
    </source>
</evidence>
<comment type="caution">
    <text evidence="2">The sequence shown here is derived from an EMBL/GenBank/DDBJ whole genome shotgun (WGS) entry which is preliminary data.</text>
</comment>
<accession>A0ABQ5SAL1</accession>
<name>A0ABQ5SAL1_9CHLO</name>
<keyword evidence="3" id="KW-1185">Reference proteome</keyword>
<proteinExistence type="predicted"/>
<evidence type="ECO:0000313" key="2">
    <source>
        <dbReference type="EMBL" id="GLI66978.1"/>
    </source>
</evidence>
<evidence type="ECO:0000256" key="1">
    <source>
        <dbReference type="SAM" id="MobiDB-lite"/>
    </source>
</evidence>
<reference evidence="2 3" key="1">
    <citation type="journal article" date="2023" name="IScience">
        <title>Expanded male sex-determining region conserved during the evolution of homothallism in the green alga Volvox.</title>
        <authorList>
            <person name="Yamamoto K."/>
            <person name="Matsuzaki R."/>
            <person name="Mahakham W."/>
            <person name="Heman W."/>
            <person name="Sekimoto H."/>
            <person name="Kawachi M."/>
            <person name="Minakuchi Y."/>
            <person name="Toyoda A."/>
            <person name="Nozaki H."/>
        </authorList>
    </citation>
    <scope>NUCLEOTIDE SEQUENCE [LARGE SCALE GENOMIC DNA]</scope>
    <source>
        <strain evidence="2 3">NIES-4468</strain>
    </source>
</reference>
<dbReference type="Proteomes" id="UP001165090">
    <property type="component" value="Unassembled WGS sequence"/>
</dbReference>
<feature type="non-terminal residue" evidence="2">
    <location>
        <position position="1"/>
    </location>
</feature>